<dbReference type="RefSeq" id="WP_106191746.1">
    <property type="nucleotide sequence ID" value="NZ_PVTF01000010.1"/>
</dbReference>
<evidence type="ECO:0000313" key="2">
    <source>
        <dbReference type="Proteomes" id="UP000239494"/>
    </source>
</evidence>
<dbReference type="EMBL" id="PVTF01000010">
    <property type="protein sequence ID" value="PRY37411.1"/>
    <property type="molecule type" value="Genomic_DNA"/>
</dbReference>
<reference evidence="1 2" key="1">
    <citation type="submission" date="2018-03" db="EMBL/GenBank/DDBJ databases">
        <title>Genomic Encyclopedia of Archaeal and Bacterial Type Strains, Phase II (KMG-II): from individual species to whole genera.</title>
        <authorList>
            <person name="Goeker M."/>
        </authorList>
    </citation>
    <scope>NUCLEOTIDE SEQUENCE [LARGE SCALE GENOMIC DNA]</scope>
    <source>
        <strain evidence="1 2">DSM 44720</strain>
    </source>
</reference>
<organism evidence="1 2">
    <name type="scientific">Umezawaea tangerina</name>
    <dbReference type="NCBI Taxonomy" id="84725"/>
    <lineage>
        <taxon>Bacteria</taxon>
        <taxon>Bacillati</taxon>
        <taxon>Actinomycetota</taxon>
        <taxon>Actinomycetes</taxon>
        <taxon>Pseudonocardiales</taxon>
        <taxon>Pseudonocardiaceae</taxon>
        <taxon>Umezawaea</taxon>
    </lineage>
</organism>
<sequence length="119" mass="12410">MVSAEDYAAAAWLCAALPALRAGAMGDDLVAARIEAAALAVRDGAGAAGVCRDLGYDADPAPTKSADLPVLDDFGLDPVRVEGTYRCPHQRCFRRAHADERGREPVCSIGDAPMVLRAG</sequence>
<accession>A0A2T0SVG7</accession>
<protein>
    <submittedName>
        <fullName evidence="1">Uncharacterized protein</fullName>
    </submittedName>
</protein>
<dbReference type="OrthoDB" id="3632864at2"/>
<name>A0A2T0SVG7_9PSEU</name>
<proteinExistence type="predicted"/>
<comment type="caution">
    <text evidence="1">The sequence shown here is derived from an EMBL/GenBank/DDBJ whole genome shotgun (WGS) entry which is preliminary data.</text>
</comment>
<dbReference type="AlphaFoldDB" id="A0A2T0SVG7"/>
<evidence type="ECO:0000313" key="1">
    <source>
        <dbReference type="EMBL" id="PRY37411.1"/>
    </source>
</evidence>
<gene>
    <name evidence="1" type="ORF">CLV43_110222</name>
</gene>
<dbReference type="Proteomes" id="UP000239494">
    <property type="component" value="Unassembled WGS sequence"/>
</dbReference>
<keyword evidence="2" id="KW-1185">Reference proteome</keyword>